<comment type="cofactor">
    <cofactor evidence="8">
        <name>heme</name>
        <dbReference type="ChEBI" id="CHEBI:30413"/>
    </cofactor>
    <text evidence="8">Binds 2 heme groups.</text>
</comment>
<dbReference type="GO" id="GO:0020037">
    <property type="term" value="F:heme binding"/>
    <property type="evidence" value="ECO:0007669"/>
    <property type="project" value="InterPro"/>
</dbReference>
<dbReference type="Gene3D" id="1.10.760.10">
    <property type="entry name" value="Cytochrome c-like domain"/>
    <property type="match status" value="2"/>
</dbReference>
<keyword evidence="5" id="KW-0574">Periplasm</keyword>
<evidence type="ECO:0000256" key="6">
    <source>
        <dbReference type="ARBA" id="ARBA00023002"/>
    </source>
</evidence>
<dbReference type="InterPro" id="IPR036909">
    <property type="entry name" value="Cyt_c-like_dom_sf"/>
</dbReference>
<evidence type="ECO:0000259" key="10">
    <source>
        <dbReference type="PROSITE" id="PS51007"/>
    </source>
</evidence>
<dbReference type="InterPro" id="IPR051395">
    <property type="entry name" value="Cytochrome_c_Peroxidase/MauG"/>
</dbReference>
<dbReference type="RefSeq" id="WP_147135683.1">
    <property type="nucleotide sequence ID" value="NZ_VOSC01000025.1"/>
</dbReference>
<evidence type="ECO:0000256" key="7">
    <source>
        <dbReference type="ARBA" id="ARBA00023004"/>
    </source>
</evidence>
<dbReference type="AlphaFoldDB" id="A0A5C7AMJ0"/>
<comment type="PTM">
    <text evidence="8">Binds 2 heme groups per subunit.</text>
</comment>
<evidence type="ECO:0000256" key="2">
    <source>
        <dbReference type="ARBA" id="ARBA00022617"/>
    </source>
</evidence>
<accession>A0A5C7AMJ0</accession>
<dbReference type="GO" id="GO:0004130">
    <property type="term" value="F:cytochrome-c peroxidase activity"/>
    <property type="evidence" value="ECO:0007669"/>
    <property type="project" value="TreeGrafter"/>
</dbReference>
<evidence type="ECO:0000256" key="9">
    <source>
        <dbReference type="PIRSR" id="PIRSR000294-2"/>
    </source>
</evidence>
<dbReference type="Proteomes" id="UP000321790">
    <property type="component" value="Unassembled WGS sequence"/>
</dbReference>
<keyword evidence="6" id="KW-0560">Oxidoreductase</keyword>
<dbReference type="GO" id="GO:0046872">
    <property type="term" value="F:metal ion binding"/>
    <property type="evidence" value="ECO:0007669"/>
    <property type="project" value="UniProtKB-KW"/>
</dbReference>
<dbReference type="PIRSF" id="PIRSF000294">
    <property type="entry name" value="Cytochrome-c_peroxidase"/>
    <property type="match status" value="1"/>
</dbReference>
<feature type="domain" description="Cytochrome c" evidence="10">
    <location>
        <begin position="207"/>
        <end position="335"/>
    </location>
</feature>
<dbReference type="PANTHER" id="PTHR30600:SF10">
    <property type="entry name" value="BLL6722 PROTEIN"/>
    <property type="match status" value="1"/>
</dbReference>
<dbReference type="InterPro" id="IPR009056">
    <property type="entry name" value="Cyt_c-like_dom"/>
</dbReference>
<feature type="binding site" description="axial binding residue" evidence="9">
    <location>
        <position position="224"/>
    </location>
    <ligand>
        <name>heme c</name>
        <dbReference type="ChEBI" id="CHEBI:61717"/>
        <label>2</label>
    </ligand>
    <ligandPart>
        <name>Fe</name>
        <dbReference type="ChEBI" id="CHEBI:18248"/>
    </ligandPart>
</feature>
<feature type="binding site" description="covalent" evidence="8">
    <location>
        <position position="223"/>
    </location>
    <ligand>
        <name>heme c</name>
        <dbReference type="ChEBI" id="CHEBI:61717"/>
        <label>2</label>
    </ligand>
</feature>
<evidence type="ECO:0000256" key="3">
    <source>
        <dbReference type="ARBA" id="ARBA00022723"/>
    </source>
</evidence>
<keyword evidence="11" id="KW-0575">Peroxidase</keyword>
<protein>
    <submittedName>
        <fullName evidence="11">Cytochrome-c peroxidase</fullName>
    </submittedName>
</protein>
<evidence type="ECO:0000256" key="5">
    <source>
        <dbReference type="ARBA" id="ARBA00022764"/>
    </source>
</evidence>
<keyword evidence="3 9" id="KW-0479">Metal-binding</keyword>
<keyword evidence="4" id="KW-0732">Signal</keyword>
<dbReference type="InterPro" id="IPR004852">
    <property type="entry name" value="Di-haem_cyt_c_peroxidsae"/>
</dbReference>
<gene>
    <name evidence="11" type="ORF">FUA26_10815</name>
</gene>
<dbReference type="GO" id="GO:0042597">
    <property type="term" value="C:periplasmic space"/>
    <property type="evidence" value="ECO:0007669"/>
    <property type="project" value="UniProtKB-SubCell"/>
</dbReference>
<feature type="binding site" description="axial binding residue" evidence="9">
    <location>
        <position position="79"/>
    </location>
    <ligand>
        <name>heme c</name>
        <dbReference type="ChEBI" id="CHEBI:61717"/>
        <label>1</label>
    </ligand>
    <ligandPart>
        <name>Fe</name>
        <dbReference type="ChEBI" id="CHEBI:18248"/>
    </ligandPart>
</feature>
<sequence>MKKLLIIYLVFVAFSCSKSNDVDVYVPVPLNVEIPSNFPDIVYNLENNPVTEEGFQLGKKLFYEGKLSANNAIPCAFCHEQAFAFTHHEHTVSHGLNGGIGKRNAQPMQNLAFQSEFMWDGAATHLDLQPIIPLTSDVEMGETISNVIAKLKADGYYQNQFAKAFEDGEINGENMLKALSQFMVMMISSNSKYDKYVRNEDGVTLSPIEMDGLSTFKNKCATCHATDLFTDQSYRNTGLPVNPRLNDLGRYNIFENTNDLYKFKVPSLRNVEKSNPYMHDGRLSTLEAVLDFYSSGVTNNGGNVDTVLVKEDGSLGIDLSAYEKESIIAFLKTLTDYEFLNDERFAEF</sequence>
<dbReference type="EMBL" id="VOSC01000025">
    <property type="protein sequence ID" value="TXE09966.1"/>
    <property type="molecule type" value="Genomic_DNA"/>
</dbReference>
<keyword evidence="12" id="KW-1185">Reference proteome</keyword>
<feature type="binding site" description="covalent" evidence="8">
    <location>
        <position position="220"/>
    </location>
    <ligand>
        <name>heme c</name>
        <dbReference type="ChEBI" id="CHEBI:61717"/>
        <label>2</label>
    </ligand>
</feature>
<dbReference type="InterPro" id="IPR026259">
    <property type="entry name" value="MauG/Cytc_peroxidase"/>
</dbReference>
<feature type="binding site" description="covalent" evidence="8">
    <location>
        <position position="75"/>
    </location>
    <ligand>
        <name>heme c</name>
        <dbReference type="ChEBI" id="CHEBI:61717"/>
        <label>1</label>
    </ligand>
</feature>
<evidence type="ECO:0000256" key="8">
    <source>
        <dbReference type="PIRSR" id="PIRSR000294-1"/>
    </source>
</evidence>
<feature type="binding site" description="covalent" evidence="8">
    <location>
        <position position="78"/>
    </location>
    <ligand>
        <name>heme c</name>
        <dbReference type="ChEBI" id="CHEBI:61717"/>
        <label>1</label>
    </ligand>
</feature>
<evidence type="ECO:0000256" key="1">
    <source>
        <dbReference type="ARBA" id="ARBA00004418"/>
    </source>
</evidence>
<dbReference type="PROSITE" id="PS51257">
    <property type="entry name" value="PROKAR_LIPOPROTEIN"/>
    <property type="match status" value="1"/>
</dbReference>
<comment type="caution">
    <text evidence="11">The sequence shown here is derived from an EMBL/GenBank/DDBJ whole genome shotgun (WGS) entry which is preliminary data.</text>
</comment>
<keyword evidence="2 8" id="KW-0349">Heme</keyword>
<comment type="subcellular location">
    <subcellularLocation>
        <location evidence="1">Periplasm</location>
    </subcellularLocation>
</comment>
<evidence type="ECO:0000313" key="12">
    <source>
        <dbReference type="Proteomes" id="UP000321790"/>
    </source>
</evidence>
<dbReference type="PROSITE" id="PS51007">
    <property type="entry name" value="CYTC"/>
    <property type="match status" value="1"/>
</dbReference>
<dbReference type="GO" id="GO:0009055">
    <property type="term" value="F:electron transfer activity"/>
    <property type="evidence" value="ECO:0007669"/>
    <property type="project" value="InterPro"/>
</dbReference>
<reference evidence="12" key="1">
    <citation type="submission" date="2019-08" db="EMBL/GenBank/DDBJ databases">
        <title>Seonamhaeicola sediminis sp. nov., isolated from marine sediment.</title>
        <authorList>
            <person name="Cao W.R."/>
        </authorList>
    </citation>
    <scope>NUCLEOTIDE SEQUENCE [LARGE SCALE GENOMIC DNA]</scope>
    <source>
        <strain evidence="12">Gy8</strain>
    </source>
</reference>
<dbReference type="PANTHER" id="PTHR30600">
    <property type="entry name" value="CYTOCHROME C PEROXIDASE-RELATED"/>
    <property type="match status" value="1"/>
</dbReference>
<evidence type="ECO:0000313" key="11">
    <source>
        <dbReference type="EMBL" id="TXE09966.1"/>
    </source>
</evidence>
<keyword evidence="7 9" id="KW-0408">Iron</keyword>
<dbReference type="OrthoDB" id="9805202at2"/>
<evidence type="ECO:0000256" key="4">
    <source>
        <dbReference type="ARBA" id="ARBA00022729"/>
    </source>
</evidence>
<dbReference type="SUPFAM" id="SSF46626">
    <property type="entry name" value="Cytochrome c"/>
    <property type="match status" value="2"/>
</dbReference>
<organism evidence="11 12">
    <name type="scientific">Seonamhaeicola algicola</name>
    <dbReference type="NCBI Taxonomy" id="1719036"/>
    <lineage>
        <taxon>Bacteria</taxon>
        <taxon>Pseudomonadati</taxon>
        <taxon>Bacteroidota</taxon>
        <taxon>Flavobacteriia</taxon>
        <taxon>Flavobacteriales</taxon>
        <taxon>Flavobacteriaceae</taxon>
    </lineage>
</organism>
<name>A0A5C7AMJ0_9FLAO</name>
<dbReference type="Pfam" id="PF03150">
    <property type="entry name" value="CCP_MauG"/>
    <property type="match status" value="1"/>
</dbReference>
<proteinExistence type="predicted"/>